<keyword evidence="1" id="KW-0812">Transmembrane</keyword>
<evidence type="ECO:0000313" key="2">
    <source>
        <dbReference type="EMBL" id="AWT59392.1"/>
    </source>
</evidence>
<feature type="transmembrane region" description="Helical" evidence="1">
    <location>
        <begin position="94"/>
        <end position="113"/>
    </location>
</feature>
<evidence type="ECO:0000313" key="3">
    <source>
        <dbReference type="Proteomes" id="UP000247465"/>
    </source>
</evidence>
<feature type="transmembrane region" description="Helical" evidence="1">
    <location>
        <begin position="70"/>
        <end position="88"/>
    </location>
</feature>
<sequence length="239" mass="26880">MDPVKNPNSAQIRQENVFLNLVINILLPSLILIKGVKWLSLSPSAALLSAIICPICYGLFDFIIRKRYNLFSIIGFISILITGGIGLLKLDKNWIAIKEAAIPLLIGLAVLVTTKTQKPLVRLFLYNREIIDVVRVDLELDEKGNRTAFEQLMKFCTFLLAGSFFLSASLNYLLAKFLIRSESGTDAFNMELGKMTFWSYPVIFIPSMVVMSLVLWKLLSGIKALTGLNTEEIFRISRD</sequence>
<dbReference type="EMBL" id="CP029803">
    <property type="protein sequence ID" value="AWT59392.1"/>
    <property type="molecule type" value="Genomic_DNA"/>
</dbReference>
<dbReference type="AlphaFoldDB" id="A0A2Z4AP23"/>
<feature type="transmembrane region" description="Helical" evidence="1">
    <location>
        <begin position="195"/>
        <end position="216"/>
    </location>
</feature>
<keyword evidence="1" id="KW-0472">Membrane</keyword>
<accession>A0A2Z4AP23</accession>
<proteinExistence type="predicted"/>
<protein>
    <recommendedName>
        <fullName evidence="4">MFS transporter</fullName>
    </recommendedName>
</protein>
<keyword evidence="1" id="KW-1133">Transmembrane helix</keyword>
<dbReference type="NCBIfam" id="NF041646">
    <property type="entry name" value="VC0807_fam"/>
    <property type="match status" value="1"/>
</dbReference>
<feature type="transmembrane region" description="Helical" evidence="1">
    <location>
        <begin position="21"/>
        <end position="39"/>
    </location>
</feature>
<dbReference type="Proteomes" id="UP000247465">
    <property type="component" value="Chromosome"/>
</dbReference>
<feature type="transmembrane region" description="Helical" evidence="1">
    <location>
        <begin position="45"/>
        <end position="63"/>
    </location>
</feature>
<name>A0A2Z4AP23_9BACT</name>
<evidence type="ECO:0008006" key="4">
    <source>
        <dbReference type="Google" id="ProtNLM"/>
    </source>
</evidence>
<reference evidence="2 3" key="1">
    <citation type="submission" date="2018-06" db="EMBL/GenBank/DDBJ databases">
        <title>Draft Genome Sequence of a Novel Marine Bacterium Related to the Verrucomicrobia.</title>
        <authorList>
            <person name="Vosseberg J."/>
            <person name="Martijn J."/>
            <person name="Ettema T.J.G."/>
        </authorList>
    </citation>
    <scope>NUCLEOTIDE SEQUENCE [LARGE SCALE GENOMIC DNA]</scope>
    <source>
        <strain evidence="2">TARA_B100001123</strain>
    </source>
</reference>
<organism evidence="2 3">
    <name type="scientific">Candidatus Moanibacter tarae</name>
    <dbReference type="NCBI Taxonomy" id="2200854"/>
    <lineage>
        <taxon>Bacteria</taxon>
        <taxon>Pseudomonadati</taxon>
        <taxon>Verrucomicrobiota</taxon>
        <taxon>Opitutia</taxon>
        <taxon>Puniceicoccales</taxon>
        <taxon>Puniceicoccales incertae sedis</taxon>
        <taxon>Candidatus Moanibacter</taxon>
    </lineage>
</organism>
<gene>
    <name evidence="2" type="ORF">DF168_00579</name>
</gene>
<dbReference type="KEGG" id="mtar:DF168_00579"/>
<evidence type="ECO:0000256" key="1">
    <source>
        <dbReference type="SAM" id="Phobius"/>
    </source>
</evidence>
<feature type="transmembrane region" description="Helical" evidence="1">
    <location>
        <begin position="155"/>
        <end position="175"/>
    </location>
</feature>